<proteinExistence type="predicted"/>
<protein>
    <submittedName>
        <fullName evidence="6">CDGSH iron-sulfur domain-containing protein</fullName>
    </submittedName>
</protein>
<feature type="domain" description="Iron-binding zinc finger CDGSH type" evidence="5">
    <location>
        <begin position="46"/>
        <end position="77"/>
    </location>
</feature>
<keyword evidence="4" id="KW-0411">Iron-sulfur</keyword>
<dbReference type="PANTHER" id="PTHR46491">
    <property type="entry name" value="CDGSH IRON SULFUR DOMAIN PROTEIN HOMOLOG"/>
    <property type="match status" value="1"/>
</dbReference>
<feature type="domain" description="Iron-binding zinc finger CDGSH type" evidence="5">
    <location>
        <begin position="7"/>
        <end position="44"/>
    </location>
</feature>
<dbReference type="SMART" id="SM00704">
    <property type="entry name" value="ZnF_CDGSH"/>
    <property type="match status" value="2"/>
</dbReference>
<reference evidence="6" key="1">
    <citation type="journal article" date="2020" name="mSystems">
        <title>Genome- and Community-Level Interaction Insights into Carbon Utilization and Element Cycling Functions of Hydrothermarchaeota in Hydrothermal Sediment.</title>
        <authorList>
            <person name="Zhou Z."/>
            <person name="Liu Y."/>
            <person name="Xu W."/>
            <person name="Pan J."/>
            <person name="Luo Z.H."/>
            <person name="Li M."/>
        </authorList>
    </citation>
    <scope>NUCLEOTIDE SEQUENCE [LARGE SCALE GENOMIC DNA]</scope>
    <source>
        <strain evidence="6">HyVt-505</strain>
    </source>
</reference>
<dbReference type="GO" id="GO:0046872">
    <property type="term" value="F:metal ion binding"/>
    <property type="evidence" value="ECO:0007669"/>
    <property type="project" value="UniProtKB-KW"/>
</dbReference>
<name>A0A832J9H2_9GAMM</name>
<dbReference type="InterPro" id="IPR018967">
    <property type="entry name" value="FeS-contain_CDGSH-typ"/>
</dbReference>
<dbReference type="InterPro" id="IPR042216">
    <property type="entry name" value="MitoNEET_CISD"/>
</dbReference>
<keyword evidence="1" id="KW-0001">2Fe-2S</keyword>
<dbReference type="GO" id="GO:0051537">
    <property type="term" value="F:2 iron, 2 sulfur cluster binding"/>
    <property type="evidence" value="ECO:0007669"/>
    <property type="project" value="UniProtKB-KW"/>
</dbReference>
<dbReference type="AlphaFoldDB" id="A0A832J9H2"/>
<dbReference type="GO" id="GO:0005737">
    <property type="term" value="C:cytoplasm"/>
    <property type="evidence" value="ECO:0007669"/>
    <property type="project" value="UniProtKB-ARBA"/>
</dbReference>
<sequence>MSMYKQGKPYQVDVKAGDSVYICQCGQSKNPPFCDGSHVDHPPAEPLAYKAEQDTALYVCGCGKSNNIPFCDGSHEEP</sequence>
<organism evidence="6">
    <name type="scientific">Candidatus Tenderia electrophaga</name>
    <dbReference type="NCBI Taxonomy" id="1748243"/>
    <lineage>
        <taxon>Bacteria</taxon>
        <taxon>Pseudomonadati</taxon>
        <taxon>Pseudomonadota</taxon>
        <taxon>Gammaproteobacteria</taxon>
        <taxon>Candidatus Tenderiales</taxon>
        <taxon>Candidatus Tenderiaceae</taxon>
        <taxon>Candidatus Tenderia</taxon>
    </lineage>
</organism>
<accession>A0A832J9H2</accession>
<dbReference type="InterPro" id="IPR052950">
    <property type="entry name" value="CISD"/>
</dbReference>
<evidence type="ECO:0000256" key="1">
    <source>
        <dbReference type="ARBA" id="ARBA00022714"/>
    </source>
</evidence>
<keyword evidence="3" id="KW-0408">Iron</keyword>
<comment type="caution">
    <text evidence="6">The sequence shown here is derived from an EMBL/GenBank/DDBJ whole genome shotgun (WGS) entry which is preliminary data.</text>
</comment>
<dbReference type="Gene3D" id="3.40.5.90">
    <property type="entry name" value="CDGSH iron-sulfur domain, mitoNEET-type"/>
    <property type="match status" value="2"/>
</dbReference>
<evidence type="ECO:0000313" key="6">
    <source>
        <dbReference type="EMBL" id="HHJ80952.1"/>
    </source>
</evidence>
<evidence type="ECO:0000256" key="4">
    <source>
        <dbReference type="ARBA" id="ARBA00023014"/>
    </source>
</evidence>
<evidence type="ECO:0000259" key="5">
    <source>
        <dbReference type="SMART" id="SM00704"/>
    </source>
</evidence>
<dbReference type="PANTHER" id="PTHR46491:SF3">
    <property type="entry name" value="CDGSH IRON-SULFUR DOMAIN-CONTAINING PROTEIN 3, MITOCHONDRIAL"/>
    <property type="match status" value="1"/>
</dbReference>
<dbReference type="EMBL" id="DRNF01000308">
    <property type="protein sequence ID" value="HHJ80952.1"/>
    <property type="molecule type" value="Genomic_DNA"/>
</dbReference>
<evidence type="ECO:0000256" key="2">
    <source>
        <dbReference type="ARBA" id="ARBA00022723"/>
    </source>
</evidence>
<dbReference type="Proteomes" id="UP000885832">
    <property type="component" value="Unassembled WGS sequence"/>
</dbReference>
<gene>
    <name evidence="6" type="ORF">ENJ65_04900</name>
</gene>
<evidence type="ECO:0000256" key="3">
    <source>
        <dbReference type="ARBA" id="ARBA00023004"/>
    </source>
</evidence>
<keyword evidence="2" id="KW-0479">Metal-binding</keyword>
<dbReference type="Pfam" id="PF09360">
    <property type="entry name" value="zf-CDGSH"/>
    <property type="match status" value="2"/>
</dbReference>